<dbReference type="Proteomes" id="UP001236806">
    <property type="component" value="Unassembled WGS sequence"/>
</dbReference>
<proteinExistence type="predicted"/>
<name>A0ABU0PRL1_9MICC</name>
<gene>
    <name evidence="2" type="ORF">QFZ36_004216</name>
</gene>
<evidence type="ECO:0000313" key="3">
    <source>
        <dbReference type="Proteomes" id="UP001236806"/>
    </source>
</evidence>
<sequence length="41" mass="4569">MTDDFGLFDTDTPPPSPGGSEDERTEKKPELVYGSPEEFLH</sequence>
<evidence type="ECO:0000256" key="1">
    <source>
        <dbReference type="SAM" id="MobiDB-lite"/>
    </source>
</evidence>
<evidence type="ECO:0000313" key="2">
    <source>
        <dbReference type="EMBL" id="MDQ0676590.1"/>
    </source>
</evidence>
<reference evidence="2 3" key="1">
    <citation type="submission" date="2023-07" db="EMBL/GenBank/DDBJ databases">
        <title>Comparative genomics of wheat-associated soil bacteria to identify genetic determinants of phenazine resistance.</title>
        <authorList>
            <person name="Mouncey N."/>
        </authorList>
    </citation>
    <scope>NUCLEOTIDE SEQUENCE [LARGE SCALE GENOMIC DNA]</scope>
    <source>
        <strain evidence="2 3">W1I3</strain>
    </source>
</reference>
<comment type="caution">
    <text evidence="2">The sequence shown here is derived from an EMBL/GenBank/DDBJ whole genome shotgun (WGS) entry which is preliminary data.</text>
</comment>
<accession>A0ABU0PRL1</accession>
<protein>
    <submittedName>
        <fullName evidence="2">Uncharacterized protein</fullName>
    </submittedName>
</protein>
<keyword evidence="3" id="KW-1185">Reference proteome</keyword>
<feature type="compositionally biased region" description="Basic and acidic residues" evidence="1">
    <location>
        <begin position="21"/>
        <end position="30"/>
    </location>
</feature>
<dbReference type="EMBL" id="JAUSXB010000002">
    <property type="protein sequence ID" value="MDQ0676590.1"/>
    <property type="molecule type" value="Genomic_DNA"/>
</dbReference>
<organism evidence="2 3">
    <name type="scientific">Pseudarthrobacter siccitolerans</name>
    <dbReference type="NCBI Taxonomy" id="861266"/>
    <lineage>
        <taxon>Bacteria</taxon>
        <taxon>Bacillati</taxon>
        <taxon>Actinomycetota</taxon>
        <taxon>Actinomycetes</taxon>
        <taxon>Micrococcales</taxon>
        <taxon>Micrococcaceae</taxon>
        <taxon>Pseudarthrobacter</taxon>
    </lineage>
</organism>
<feature type="region of interest" description="Disordered" evidence="1">
    <location>
        <begin position="1"/>
        <end position="41"/>
    </location>
</feature>